<dbReference type="Proteomes" id="UP001595913">
    <property type="component" value="Unassembled WGS sequence"/>
</dbReference>
<dbReference type="InterPro" id="IPR001650">
    <property type="entry name" value="Helicase_C-like"/>
</dbReference>
<accession>A0ABV9J834</accession>
<feature type="domain" description="Helicase C-terminal" evidence="2">
    <location>
        <begin position="1"/>
        <end position="201"/>
    </location>
</feature>
<keyword evidence="4" id="KW-1185">Reference proteome</keyword>
<evidence type="ECO:0000313" key="3">
    <source>
        <dbReference type="EMBL" id="MFC4650908.1"/>
    </source>
</evidence>
<evidence type="ECO:0000313" key="4">
    <source>
        <dbReference type="Proteomes" id="UP001595913"/>
    </source>
</evidence>
<dbReference type="RefSeq" id="WP_381187193.1">
    <property type="nucleotide sequence ID" value="NZ_JBHSFR010000058.1"/>
</dbReference>
<dbReference type="PANTHER" id="PTHR33418">
    <property type="entry name" value="HELICASE-ASSOCIATED"/>
    <property type="match status" value="1"/>
</dbReference>
<evidence type="ECO:0000259" key="2">
    <source>
        <dbReference type="PROSITE" id="PS51194"/>
    </source>
</evidence>
<organism evidence="3 4">
    <name type="scientific">Streptomyces mangrovi</name>
    <dbReference type="NCBI Taxonomy" id="1206892"/>
    <lineage>
        <taxon>Bacteria</taxon>
        <taxon>Bacillati</taxon>
        <taxon>Actinomycetota</taxon>
        <taxon>Actinomycetes</taxon>
        <taxon>Kitasatosporales</taxon>
        <taxon>Streptomycetaceae</taxon>
        <taxon>Streptomyces</taxon>
    </lineage>
</organism>
<dbReference type="Pfam" id="PF03457">
    <property type="entry name" value="HA"/>
    <property type="match status" value="4"/>
</dbReference>
<dbReference type="InterPro" id="IPR027417">
    <property type="entry name" value="P-loop_NTPase"/>
</dbReference>
<feature type="region of interest" description="Disordered" evidence="1">
    <location>
        <begin position="213"/>
        <end position="236"/>
    </location>
</feature>
<dbReference type="SUPFAM" id="SSF52540">
    <property type="entry name" value="P-loop containing nucleoside triphosphate hydrolases"/>
    <property type="match status" value="1"/>
</dbReference>
<name>A0ABV9J834_9ACTN</name>
<dbReference type="PROSITE" id="PS51194">
    <property type="entry name" value="HELICASE_CTER"/>
    <property type="match status" value="1"/>
</dbReference>
<comment type="caution">
    <text evidence="3">The sequence shown here is derived from an EMBL/GenBank/DDBJ whole genome shotgun (WGS) entry which is preliminary data.</text>
</comment>
<dbReference type="EMBL" id="JBHSFR010000058">
    <property type="protein sequence ID" value="MFC4650908.1"/>
    <property type="molecule type" value="Genomic_DNA"/>
</dbReference>
<gene>
    <name evidence="3" type="ORF">ACFPEU_54315</name>
</gene>
<dbReference type="Gene3D" id="3.40.50.300">
    <property type="entry name" value="P-loop containing nucleotide triphosphate hydrolases"/>
    <property type="match status" value="1"/>
</dbReference>
<dbReference type="InterPro" id="IPR005114">
    <property type="entry name" value="Helicase_assoc"/>
</dbReference>
<dbReference type="CDD" id="cd18785">
    <property type="entry name" value="SF2_C"/>
    <property type="match status" value="1"/>
</dbReference>
<dbReference type="Gene3D" id="6.10.140.530">
    <property type="match status" value="1"/>
</dbReference>
<dbReference type="PANTHER" id="PTHR33418:SF1">
    <property type="entry name" value="HELICASE-ASSOCIATED DOMAIN-CONTAINING PROTEIN"/>
    <property type="match status" value="1"/>
</dbReference>
<evidence type="ECO:0000256" key="1">
    <source>
        <dbReference type="SAM" id="MobiDB-lite"/>
    </source>
</evidence>
<protein>
    <submittedName>
        <fullName evidence="3">Helicase associated domain protein</fullName>
    </submittedName>
</protein>
<sequence length="578" mass="64332">MTFHQKVEEAQAFAEALPKTAAELYVTDTDDETMVKAEKALPASSIDAEFYGLEAGRHVPPDRVWSAWLCGDHTVAERREALRQFANGIDAAGRRVHRAFLASVRVLGEGVDITGDRGVEAICFADTRGSQVEIVQNIGRALRLNRDGSTKVARIIVPIFLEPNEDPTDMVASASFRPLVAVLQGLRSHDERLVEQLASRALSRGKHARKVHVQRDEEGRIVGADGEGEDQEHDDTQAAAESALLHFSTPRDAATIAAFLRTRVYRPDSLVWLEGYQALIRWRAENEITGLYAVPYDVEVEVGVTKDFPLGRWVHQQRKSLRAGDLEERRKELLDAPEAGMVWEPGEEAWETKLAALRSYRRTTGHLAPRQDQVWGEGDAMVPVGQHVANLRRKGGLGKDAERAAERAQQLAAVDPDWDCPWPLDWQRHYRVLADLVDADGVLPEIQPGVLMDGDDIGRWLERQKQPGTWAQLSAEQQERLSTLGIKPLEETSPAPAADRAAKGPGKAQQAFQRGLAALTQWVEREGAHRPVPRKAVETLPDGTETKLGIWYSNTKARRDKLTEEQLVALRKLGVEWA</sequence>
<proteinExistence type="predicted"/>
<reference evidence="4" key="1">
    <citation type="journal article" date="2019" name="Int. J. Syst. Evol. Microbiol.">
        <title>The Global Catalogue of Microorganisms (GCM) 10K type strain sequencing project: providing services to taxonomists for standard genome sequencing and annotation.</title>
        <authorList>
            <consortium name="The Broad Institute Genomics Platform"/>
            <consortium name="The Broad Institute Genome Sequencing Center for Infectious Disease"/>
            <person name="Wu L."/>
            <person name="Ma J."/>
        </authorList>
    </citation>
    <scope>NUCLEOTIDE SEQUENCE [LARGE SCALE GENOMIC DNA]</scope>
    <source>
        <strain evidence="4">CGMCC 4.7117</strain>
    </source>
</reference>